<gene>
    <name evidence="1" type="ORF">ACFOZ1_00640</name>
</gene>
<reference evidence="2" key="1">
    <citation type="journal article" date="2019" name="Int. J. Syst. Evol. Microbiol.">
        <title>The Global Catalogue of Microorganisms (GCM) 10K type strain sequencing project: providing services to taxonomists for standard genome sequencing and annotation.</title>
        <authorList>
            <consortium name="The Broad Institute Genomics Platform"/>
            <consortium name="The Broad Institute Genome Sequencing Center for Infectious Disease"/>
            <person name="Wu L."/>
            <person name="Ma J."/>
        </authorList>
    </citation>
    <scope>NUCLEOTIDE SEQUENCE [LARGE SCALE GENOMIC DNA]</scope>
    <source>
        <strain evidence="2">KACC 14058</strain>
    </source>
</reference>
<name>A0ABV8VPC4_9BACI</name>
<dbReference type="Proteomes" id="UP001595880">
    <property type="component" value="Unassembled WGS sequence"/>
</dbReference>
<proteinExistence type="predicted"/>
<sequence>MSKSLQAFFKTESEAESFKSQLHKVQANDVRVDRLPEADKTLFLTPLTYSGSSSTGTGMGGGMVAAFTSDTDATVEDGPREYIVEFTVTDEDFEESLKLIMENDGYLDKETITW</sequence>
<evidence type="ECO:0000313" key="2">
    <source>
        <dbReference type="Proteomes" id="UP001595880"/>
    </source>
</evidence>
<protein>
    <submittedName>
        <fullName evidence="1">Uncharacterized protein</fullName>
    </submittedName>
</protein>
<comment type="caution">
    <text evidence="1">The sequence shown here is derived from an EMBL/GenBank/DDBJ whole genome shotgun (WGS) entry which is preliminary data.</text>
</comment>
<dbReference type="EMBL" id="JBHSDV010000001">
    <property type="protein sequence ID" value="MFC4386303.1"/>
    <property type="molecule type" value="Genomic_DNA"/>
</dbReference>
<dbReference type="RefSeq" id="WP_390194795.1">
    <property type="nucleotide sequence ID" value="NZ_JBHSDV010000001.1"/>
</dbReference>
<accession>A0ABV8VPC4</accession>
<keyword evidence="2" id="KW-1185">Reference proteome</keyword>
<organism evidence="1 2">
    <name type="scientific">Gracilibacillus marinus</name>
    <dbReference type="NCBI Taxonomy" id="630535"/>
    <lineage>
        <taxon>Bacteria</taxon>
        <taxon>Bacillati</taxon>
        <taxon>Bacillota</taxon>
        <taxon>Bacilli</taxon>
        <taxon>Bacillales</taxon>
        <taxon>Bacillaceae</taxon>
        <taxon>Gracilibacillus</taxon>
    </lineage>
</organism>
<evidence type="ECO:0000313" key="1">
    <source>
        <dbReference type="EMBL" id="MFC4386303.1"/>
    </source>
</evidence>